<dbReference type="CDD" id="cd09647">
    <property type="entry name" value="Csm2_III-A"/>
    <property type="match status" value="1"/>
</dbReference>
<evidence type="ECO:0000256" key="1">
    <source>
        <dbReference type="ARBA" id="ARBA00003640"/>
    </source>
</evidence>
<reference evidence="7 8" key="1">
    <citation type="submission" date="2020-02" db="EMBL/GenBank/DDBJ databases">
        <title>Draft genome sequence of Lactococcus sp. Hs30E4-3.</title>
        <authorList>
            <person name="Noda S."/>
            <person name="Yuki M."/>
            <person name="Ohkuma M."/>
        </authorList>
    </citation>
    <scope>NUCLEOTIDE SEQUENCE [LARGE SCALE GENOMIC DNA]</scope>
    <source>
        <strain evidence="7 8">Hs30E4-3</strain>
    </source>
</reference>
<evidence type="ECO:0000313" key="8">
    <source>
        <dbReference type="Proteomes" id="UP000480303"/>
    </source>
</evidence>
<dbReference type="AlphaFoldDB" id="A0A6A0BCF0"/>
<organism evidence="7 8">
    <name type="scientific">Pseudolactococcus hodotermopsidis</name>
    <dbReference type="NCBI Taxonomy" id="2709157"/>
    <lineage>
        <taxon>Bacteria</taxon>
        <taxon>Bacillati</taxon>
        <taxon>Bacillota</taxon>
        <taxon>Bacilli</taxon>
        <taxon>Lactobacillales</taxon>
        <taxon>Streptococcaceae</taxon>
        <taxon>Pseudolactococcus</taxon>
    </lineage>
</organism>
<dbReference type="InterPro" id="IPR010149">
    <property type="entry name" value="CRISPR-assoc_prot_Csm2_III-A"/>
</dbReference>
<accession>A0A6A0BCF0</accession>
<dbReference type="EMBL" id="BLLI01000001">
    <property type="protein sequence ID" value="GFH41497.1"/>
    <property type="molecule type" value="Genomic_DNA"/>
</dbReference>
<dbReference type="Pfam" id="PF03750">
    <property type="entry name" value="Csm2_III-A"/>
    <property type="match status" value="1"/>
</dbReference>
<gene>
    <name evidence="7" type="ORF">Hs30E_00480</name>
</gene>
<comment type="caution">
    <text evidence="7">The sequence shown here is derived from an EMBL/GenBank/DDBJ whole genome shotgun (WGS) entry which is preliminary data.</text>
</comment>
<comment type="function">
    <text evidence="1">This subunit may be involved in monitoring complementarity of crRNA and target RNA.</text>
</comment>
<name>A0A6A0BCF0_9LACT</name>
<sequence>MEITKTNFGDLAKERIEELHAKNFKFERKELTTSQIRGILDLVNKVYNRVATDSEEKLSSDVLSDLAYIKVKIAYSSGRSSVVKNFITHTNFTENLSDVLKSESKTNFLLFARYVESLVAYFKFYGGKN</sequence>
<keyword evidence="8" id="KW-1185">Reference proteome</keyword>
<evidence type="ECO:0000256" key="4">
    <source>
        <dbReference type="ARBA" id="ARBA00022884"/>
    </source>
</evidence>
<protein>
    <recommendedName>
        <fullName evidence="3">CRISPR system Cms protein Csm2</fullName>
    </recommendedName>
    <alternativeName>
        <fullName evidence="6">CRISPR type III A-associated protein Csm2</fullName>
    </alternativeName>
</protein>
<dbReference type="NCBIfam" id="TIGR01870">
    <property type="entry name" value="cas_TM1810_Csm2"/>
    <property type="match status" value="1"/>
</dbReference>
<evidence type="ECO:0000256" key="2">
    <source>
        <dbReference type="ARBA" id="ARBA00006896"/>
    </source>
</evidence>
<keyword evidence="4" id="KW-0694">RNA-binding</keyword>
<evidence type="ECO:0000256" key="3">
    <source>
        <dbReference type="ARBA" id="ARBA00016118"/>
    </source>
</evidence>
<dbReference type="Proteomes" id="UP000480303">
    <property type="component" value="Unassembled WGS sequence"/>
</dbReference>
<proteinExistence type="inferred from homology"/>
<evidence type="ECO:0000256" key="6">
    <source>
        <dbReference type="ARBA" id="ARBA00031723"/>
    </source>
</evidence>
<keyword evidence="5" id="KW-0051">Antiviral defense</keyword>
<dbReference type="GO" id="GO:0051607">
    <property type="term" value="P:defense response to virus"/>
    <property type="evidence" value="ECO:0007669"/>
    <property type="project" value="UniProtKB-KW"/>
</dbReference>
<evidence type="ECO:0000313" key="7">
    <source>
        <dbReference type="EMBL" id="GFH41497.1"/>
    </source>
</evidence>
<comment type="similarity">
    <text evidence="2">Belongs to the CRISPR-associated Csm2 family.</text>
</comment>
<dbReference type="GO" id="GO:0003723">
    <property type="term" value="F:RNA binding"/>
    <property type="evidence" value="ECO:0007669"/>
    <property type="project" value="UniProtKB-KW"/>
</dbReference>
<evidence type="ECO:0000256" key="5">
    <source>
        <dbReference type="ARBA" id="ARBA00023118"/>
    </source>
</evidence>
<dbReference type="RefSeq" id="WP_172207037.1">
    <property type="nucleotide sequence ID" value="NZ_BLLI01000001.1"/>
</dbReference>